<name>A0A1Y1S5Z5_9MICR</name>
<proteinExistence type="predicted"/>
<reference evidence="1 2" key="1">
    <citation type="journal article" date="2017" name="Environ. Microbiol.">
        <title>Decay of the glycolytic pathway and adaptation to intranuclear parasitism within Enterocytozoonidae microsporidia.</title>
        <authorList>
            <person name="Wiredu Boakye D."/>
            <person name="Jaroenlak P."/>
            <person name="Prachumwat A."/>
            <person name="Williams T.A."/>
            <person name="Bateman K.S."/>
            <person name="Itsathitphaisarn O."/>
            <person name="Sritunyalucksana K."/>
            <person name="Paszkiewicz K.H."/>
            <person name="Moore K.A."/>
            <person name="Stentiford G.D."/>
            <person name="Williams B.A."/>
        </authorList>
    </citation>
    <scope>NUCLEOTIDE SEQUENCE [LARGE SCALE GENOMIC DNA]</scope>
    <source>
        <strain evidence="1 2">GB1</strain>
    </source>
</reference>
<dbReference type="AlphaFoldDB" id="A0A1Y1S5Z5"/>
<dbReference type="OrthoDB" id="10575683at2759"/>
<organism evidence="1 2">
    <name type="scientific">Enterospora canceri</name>
    <dbReference type="NCBI Taxonomy" id="1081671"/>
    <lineage>
        <taxon>Eukaryota</taxon>
        <taxon>Fungi</taxon>
        <taxon>Fungi incertae sedis</taxon>
        <taxon>Microsporidia</taxon>
        <taxon>Enterocytozoonidae</taxon>
        <taxon>Enterospora</taxon>
    </lineage>
</organism>
<gene>
    <name evidence="1" type="ORF">ECANGB1_1481</name>
</gene>
<accession>A0A1Y1S5Z5</accession>
<keyword evidence="2" id="KW-1185">Reference proteome</keyword>
<dbReference type="VEuPathDB" id="MicrosporidiaDB:ECANGB1_1481"/>
<protein>
    <submittedName>
        <fullName evidence="1">Uncharacterized protein</fullName>
    </submittedName>
</protein>
<evidence type="ECO:0000313" key="1">
    <source>
        <dbReference type="EMBL" id="ORD93835.1"/>
    </source>
</evidence>
<dbReference type="Proteomes" id="UP000192639">
    <property type="component" value="Unassembled WGS sequence"/>
</dbReference>
<comment type="caution">
    <text evidence="1">The sequence shown here is derived from an EMBL/GenBank/DDBJ whole genome shotgun (WGS) entry which is preliminary data.</text>
</comment>
<dbReference type="EMBL" id="LWDP01000044">
    <property type="protein sequence ID" value="ORD93835.1"/>
    <property type="molecule type" value="Genomic_DNA"/>
</dbReference>
<evidence type="ECO:0000313" key="2">
    <source>
        <dbReference type="Proteomes" id="UP000192639"/>
    </source>
</evidence>
<sequence length="164" mass="19115">MMSEEIKKVLVDALVGNKSNKDGYEFDIEEYNSFILNLLKSDLGDNGQKSDGNDTIYTERNKKQKTNFINSLLDDDFITELHRIKLLKQFRYVKYRPIFSTENIDFFGVCKNSPSHMRECTILDEKGINTFINIYCQLYGLDTNTNHEIAERLYDEVCKIVKGD</sequence>